<feature type="active site" description="O-(3'-phospho-DNA)-tyrosine intermediate" evidence="9">
    <location>
        <position position="337"/>
    </location>
</feature>
<feature type="active site" evidence="9">
    <location>
        <position position="204"/>
    </location>
</feature>
<feature type="active site" evidence="9">
    <location>
        <position position="302"/>
    </location>
</feature>
<dbReference type="GO" id="GO:0051301">
    <property type="term" value="P:cell division"/>
    <property type="evidence" value="ECO:0007669"/>
    <property type="project" value="UniProtKB-KW"/>
</dbReference>
<dbReference type="OrthoDB" id="9801717at2"/>
<dbReference type="GO" id="GO:0003677">
    <property type="term" value="F:DNA binding"/>
    <property type="evidence" value="ECO:0007669"/>
    <property type="project" value="UniProtKB-UniRule"/>
</dbReference>
<dbReference type="GO" id="GO:0006313">
    <property type="term" value="P:DNA transposition"/>
    <property type="evidence" value="ECO:0007669"/>
    <property type="project" value="UniProtKB-UniRule"/>
</dbReference>
<evidence type="ECO:0000256" key="1">
    <source>
        <dbReference type="ARBA" id="ARBA00004496"/>
    </source>
</evidence>
<dbReference type="SUPFAM" id="SSF56349">
    <property type="entry name" value="DNA breaking-rejoining enzymes"/>
    <property type="match status" value="1"/>
</dbReference>
<feature type="domain" description="Tyr recombinase" evidence="11">
    <location>
        <begin position="164"/>
        <end position="350"/>
    </location>
</feature>
<keyword evidence="5 9" id="KW-0229">DNA integration</keyword>
<protein>
    <recommendedName>
        <fullName evidence="9">Tyrosine recombinase XerC</fullName>
    </recommendedName>
</protein>
<keyword evidence="14" id="KW-1185">Reference proteome</keyword>
<dbReference type="InterPro" id="IPR004107">
    <property type="entry name" value="Integrase_SAM-like_N"/>
</dbReference>
<proteinExistence type="inferred from homology"/>
<comment type="function">
    <text evidence="9">Site-specific tyrosine recombinase, which acts by catalyzing the cutting and rejoining of the recombining DNA molecules. The XerC-XerD complex is essential to convert dimers of the bacterial chromosome into monomers to permit their segregation at cell division. It also contributes to the segregational stability of plasmids.</text>
</comment>
<comment type="subcellular location">
    <subcellularLocation>
        <location evidence="1 9">Cytoplasm</location>
    </subcellularLocation>
</comment>
<evidence type="ECO:0000259" key="12">
    <source>
        <dbReference type="PROSITE" id="PS51900"/>
    </source>
</evidence>
<keyword evidence="4 9" id="KW-0159">Chromosome partition</keyword>
<dbReference type="Gene3D" id="1.10.150.130">
    <property type="match status" value="1"/>
</dbReference>
<feature type="active site" evidence="9">
    <location>
        <position position="228"/>
    </location>
</feature>
<dbReference type="AlphaFoldDB" id="A0A7C8FKI3"/>
<dbReference type="InterPro" id="IPR050090">
    <property type="entry name" value="Tyrosine_recombinase_XerCD"/>
</dbReference>
<dbReference type="CDD" id="cd00798">
    <property type="entry name" value="INT_XerDC_C"/>
    <property type="match status" value="1"/>
</dbReference>
<evidence type="ECO:0000256" key="5">
    <source>
        <dbReference type="ARBA" id="ARBA00022908"/>
    </source>
</evidence>
<evidence type="ECO:0000259" key="11">
    <source>
        <dbReference type="PROSITE" id="PS51898"/>
    </source>
</evidence>
<name>A0A7C8FKI3_9MICO</name>
<dbReference type="Pfam" id="PF00589">
    <property type="entry name" value="Phage_integrase"/>
    <property type="match status" value="1"/>
</dbReference>
<dbReference type="Proteomes" id="UP000481339">
    <property type="component" value="Unassembled WGS sequence"/>
</dbReference>
<evidence type="ECO:0000256" key="8">
    <source>
        <dbReference type="ARBA" id="ARBA00023306"/>
    </source>
</evidence>
<dbReference type="GO" id="GO:0005737">
    <property type="term" value="C:cytoplasm"/>
    <property type="evidence" value="ECO:0007669"/>
    <property type="project" value="UniProtKB-SubCell"/>
</dbReference>
<dbReference type="EMBL" id="WBKA01000003">
    <property type="protein sequence ID" value="KAB1632309.1"/>
    <property type="molecule type" value="Genomic_DNA"/>
</dbReference>
<feature type="active site" evidence="9">
    <location>
        <position position="328"/>
    </location>
</feature>
<dbReference type="Pfam" id="PF02899">
    <property type="entry name" value="Phage_int_SAM_1"/>
    <property type="match status" value="1"/>
</dbReference>
<evidence type="ECO:0000256" key="9">
    <source>
        <dbReference type="HAMAP-Rule" id="MF_01808"/>
    </source>
</evidence>
<comment type="similarity">
    <text evidence="9">Belongs to the 'phage' integrase family. XerC subfamily.</text>
</comment>
<evidence type="ECO:0000256" key="6">
    <source>
        <dbReference type="ARBA" id="ARBA00023125"/>
    </source>
</evidence>
<dbReference type="InterPro" id="IPR013762">
    <property type="entry name" value="Integrase-like_cat_sf"/>
</dbReference>
<dbReference type="HAMAP" id="MF_01808">
    <property type="entry name" value="Recomb_XerC_XerD"/>
    <property type="match status" value="1"/>
</dbReference>
<dbReference type="PANTHER" id="PTHR30349:SF77">
    <property type="entry name" value="TYROSINE RECOMBINASE XERC"/>
    <property type="match status" value="1"/>
</dbReference>
<evidence type="ECO:0000313" key="13">
    <source>
        <dbReference type="EMBL" id="KAB1632309.1"/>
    </source>
</evidence>
<gene>
    <name evidence="9" type="primary">xerC</name>
    <name evidence="13" type="ORF">F8O02_04650</name>
</gene>
<keyword evidence="3 9" id="KW-0132">Cell division</keyword>
<dbReference type="InterPro" id="IPR002104">
    <property type="entry name" value="Integrase_catalytic"/>
</dbReference>
<dbReference type="PROSITE" id="PS51900">
    <property type="entry name" value="CB"/>
    <property type="match status" value="1"/>
</dbReference>
<comment type="subunit">
    <text evidence="9">Forms a cyclic heterotetrameric complex composed of two molecules of XerC and two molecules of XerD.</text>
</comment>
<feature type="domain" description="Core-binding (CB)" evidence="12">
    <location>
        <begin position="39"/>
        <end position="131"/>
    </location>
</feature>
<sequence length="356" mass="38088">MESGARLHTPDAPTEGVSDWKEAKPAPDAAGRPQRDAEQPLAGVVDAFVRAQTARGLSPRTVRAYGVDLRDLVGWCVRSAGAADAATPPTIATLSHAVLRAWLGDGAERGLARTTLSRRATVARMFGRWLLEQGLVTIDPAARLAVPRHGRQLPVVHGRGTMRRLLDAADAQACAPRSAADPRPDPVAQRDAAMLEVLYASALRVSELATLELGAIDHDRGMLRVIGKGDRERVVPVGDPALAALDRYLATGRPELLGRRRDGRSTARVFLGARGGAIDVRTVRRVVTEALSRVGARPAGPHSFRHTAATHLLDGGADLRAVQTILGHASIGTTQIYTHVSMERMTQAYLQAHPRA</sequence>
<dbReference type="InterPro" id="IPR023009">
    <property type="entry name" value="Tyrosine_recombinase_XerC/XerD"/>
</dbReference>
<feature type="active site" evidence="9">
    <location>
        <position position="305"/>
    </location>
</feature>
<dbReference type="GO" id="GO:0007059">
    <property type="term" value="P:chromosome segregation"/>
    <property type="evidence" value="ECO:0007669"/>
    <property type="project" value="UniProtKB-UniRule"/>
</dbReference>
<evidence type="ECO:0000256" key="10">
    <source>
        <dbReference type="SAM" id="MobiDB-lite"/>
    </source>
</evidence>
<keyword evidence="8 9" id="KW-0131">Cell cycle</keyword>
<organism evidence="13 14">
    <name type="scientific">Pseudoclavibacter caeni</name>
    <dbReference type="NCBI Taxonomy" id="908846"/>
    <lineage>
        <taxon>Bacteria</taxon>
        <taxon>Bacillati</taxon>
        <taxon>Actinomycetota</taxon>
        <taxon>Actinomycetes</taxon>
        <taxon>Micrococcales</taxon>
        <taxon>Microbacteriaceae</taxon>
        <taxon>Pseudoclavibacter</taxon>
    </lineage>
</organism>
<feature type="region of interest" description="Disordered" evidence="10">
    <location>
        <begin position="1"/>
        <end position="37"/>
    </location>
</feature>
<dbReference type="InterPro" id="IPR044068">
    <property type="entry name" value="CB"/>
</dbReference>
<evidence type="ECO:0000256" key="3">
    <source>
        <dbReference type="ARBA" id="ARBA00022618"/>
    </source>
</evidence>
<evidence type="ECO:0000256" key="7">
    <source>
        <dbReference type="ARBA" id="ARBA00023172"/>
    </source>
</evidence>
<dbReference type="InterPro" id="IPR010998">
    <property type="entry name" value="Integrase_recombinase_N"/>
</dbReference>
<dbReference type="InterPro" id="IPR011010">
    <property type="entry name" value="DNA_brk_join_enz"/>
</dbReference>
<dbReference type="PROSITE" id="PS51898">
    <property type="entry name" value="TYR_RECOMBINASE"/>
    <property type="match status" value="1"/>
</dbReference>
<dbReference type="GO" id="GO:0009037">
    <property type="term" value="F:tyrosine-based site-specific recombinase activity"/>
    <property type="evidence" value="ECO:0007669"/>
    <property type="project" value="UniProtKB-UniRule"/>
</dbReference>
<evidence type="ECO:0000256" key="2">
    <source>
        <dbReference type="ARBA" id="ARBA00022490"/>
    </source>
</evidence>
<accession>A0A7C8FKI3</accession>
<comment type="caution">
    <text evidence="13">The sequence shown here is derived from an EMBL/GenBank/DDBJ whole genome shotgun (WGS) entry which is preliminary data.</text>
</comment>
<keyword evidence="7 9" id="KW-0233">DNA recombination</keyword>
<evidence type="ECO:0000256" key="4">
    <source>
        <dbReference type="ARBA" id="ARBA00022829"/>
    </source>
</evidence>
<reference evidence="13 14" key="1">
    <citation type="submission" date="2019-09" db="EMBL/GenBank/DDBJ databases">
        <title>Phylogeny of genus Pseudoclavibacter and closely related genus.</title>
        <authorList>
            <person name="Li Y."/>
        </authorList>
    </citation>
    <scope>NUCLEOTIDE SEQUENCE [LARGE SCALE GENOMIC DNA]</scope>
    <source>
        <strain evidence="13 14">JCM 16921</strain>
    </source>
</reference>
<evidence type="ECO:0000313" key="14">
    <source>
        <dbReference type="Proteomes" id="UP000481339"/>
    </source>
</evidence>
<keyword evidence="6 9" id="KW-0238">DNA-binding</keyword>
<dbReference type="Gene3D" id="1.10.443.10">
    <property type="entry name" value="Intergrase catalytic core"/>
    <property type="match status" value="1"/>
</dbReference>
<dbReference type="PANTHER" id="PTHR30349">
    <property type="entry name" value="PHAGE INTEGRASE-RELATED"/>
    <property type="match status" value="1"/>
</dbReference>
<keyword evidence="2 9" id="KW-0963">Cytoplasm</keyword>